<dbReference type="PANTHER" id="PTHR46344:SF27">
    <property type="entry name" value="KELCH REPEAT SUPERFAMILY PROTEIN"/>
    <property type="match status" value="1"/>
</dbReference>
<accession>A0AAD7UCU0</accession>
<dbReference type="Proteomes" id="UP001230188">
    <property type="component" value="Unassembled WGS sequence"/>
</dbReference>
<gene>
    <name evidence="4" type="ORF">CTAYLR_001227</name>
</gene>
<dbReference type="InterPro" id="IPR015915">
    <property type="entry name" value="Kelch-typ_b-propeller"/>
</dbReference>
<keyword evidence="1" id="KW-0880">Kelch repeat</keyword>
<proteinExistence type="predicted"/>
<comment type="caution">
    <text evidence="4">The sequence shown here is derived from an EMBL/GenBank/DDBJ whole genome shotgun (WGS) entry which is preliminary data.</text>
</comment>
<dbReference type="AlphaFoldDB" id="A0AAD7UCU0"/>
<dbReference type="Pfam" id="PF01344">
    <property type="entry name" value="Kelch_1"/>
    <property type="match status" value="1"/>
</dbReference>
<keyword evidence="2" id="KW-0677">Repeat</keyword>
<evidence type="ECO:0000313" key="5">
    <source>
        <dbReference type="Proteomes" id="UP001230188"/>
    </source>
</evidence>
<keyword evidence="5" id="KW-1185">Reference proteome</keyword>
<protein>
    <recommendedName>
        <fullName evidence="6">F-box domain-containing protein</fullName>
    </recommendedName>
</protein>
<name>A0AAD7UCU0_9STRA</name>
<dbReference type="EMBL" id="JAQMWT010000379">
    <property type="protein sequence ID" value="KAJ8602490.1"/>
    <property type="molecule type" value="Genomic_DNA"/>
</dbReference>
<dbReference type="SMART" id="SM00612">
    <property type="entry name" value="Kelch"/>
    <property type="match status" value="3"/>
</dbReference>
<dbReference type="InterPro" id="IPR006652">
    <property type="entry name" value="Kelch_1"/>
</dbReference>
<evidence type="ECO:0000256" key="2">
    <source>
        <dbReference type="ARBA" id="ARBA00022737"/>
    </source>
</evidence>
<sequence>MFETTSPGGDQGPRARRRGETSVLGRMALGDEYEDLVRPLFMRVRWARLGALRCVCRRFRDIINSERFMRLRSKGGWAEEVIFSTGATAAGDTERPTSMQALVEGRWRILAALPAQLGLHAVAECGGELLITGSNSSAGVFDPTVHIYSAATNSWRRNGAVHAAFSSCRSCAVIEQTKMMCIGTGLNTGDDFVVESATFEPSTNTWTLLPRMPRCVFASACTSVDDARFFVAGGIIAGATTVDILQVYDSTTNAWSIKSPIPLALSFGGPVVAKGKFYVVGGRDGACQPLRSLFAFDLANETWEQGPDIPDQGPSGRCAVGLRGEDEILVLGLAGGRHATFDLHAQTWSLLDATDVLSQRTFATSLPHFSRK</sequence>
<evidence type="ECO:0000313" key="4">
    <source>
        <dbReference type="EMBL" id="KAJ8602490.1"/>
    </source>
</evidence>
<dbReference type="SUPFAM" id="SSF117281">
    <property type="entry name" value="Kelch motif"/>
    <property type="match status" value="1"/>
</dbReference>
<evidence type="ECO:0008006" key="6">
    <source>
        <dbReference type="Google" id="ProtNLM"/>
    </source>
</evidence>
<reference evidence="4" key="1">
    <citation type="submission" date="2023-01" db="EMBL/GenBank/DDBJ databases">
        <title>Metagenome sequencing of chrysophaentin producing Chrysophaeum taylorii.</title>
        <authorList>
            <person name="Davison J."/>
            <person name="Bewley C."/>
        </authorList>
    </citation>
    <scope>NUCLEOTIDE SEQUENCE</scope>
    <source>
        <strain evidence="4">NIES-1699</strain>
    </source>
</reference>
<dbReference type="Gene3D" id="2.120.10.80">
    <property type="entry name" value="Kelch-type beta propeller"/>
    <property type="match status" value="1"/>
</dbReference>
<evidence type="ECO:0000256" key="1">
    <source>
        <dbReference type="ARBA" id="ARBA00022441"/>
    </source>
</evidence>
<dbReference type="PANTHER" id="PTHR46344">
    <property type="entry name" value="OS02G0202900 PROTEIN"/>
    <property type="match status" value="1"/>
</dbReference>
<feature type="region of interest" description="Disordered" evidence="3">
    <location>
        <begin position="1"/>
        <end position="20"/>
    </location>
</feature>
<organism evidence="4 5">
    <name type="scientific">Chrysophaeum taylorii</name>
    <dbReference type="NCBI Taxonomy" id="2483200"/>
    <lineage>
        <taxon>Eukaryota</taxon>
        <taxon>Sar</taxon>
        <taxon>Stramenopiles</taxon>
        <taxon>Ochrophyta</taxon>
        <taxon>Pelagophyceae</taxon>
        <taxon>Pelagomonadales</taxon>
        <taxon>Pelagomonadaceae</taxon>
        <taxon>Chrysophaeum</taxon>
    </lineage>
</organism>
<evidence type="ECO:0000256" key="3">
    <source>
        <dbReference type="SAM" id="MobiDB-lite"/>
    </source>
</evidence>